<dbReference type="GO" id="GO:0031146">
    <property type="term" value="P:SCF-dependent proteasomal ubiquitin-dependent protein catabolic process"/>
    <property type="evidence" value="ECO:0007669"/>
    <property type="project" value="TreeGrafter"/>
</dbReference>
<dbReference type="EMBL" id="PGOL01002726">
    <property type="protein sequence ID" value="PKI45328.1"/>
    <property type="molecule type" value="Genomic_DNA"/>
</dbReference>
<dbReference type="Gene3D" id="3.80.10.10">
    <property type="entry name" value="Ribonuclease Inhibitor"/>
    <property type="match status" value="2"/>
</dbReference>
<sequence length="294" mass="32753">VLTKLQCLDLWGSKVSDNGVAALQMFPKLSYLNLAWTRLKYLDLSSTGLGDESVEHIARIGMNLRNLNLSNTRVSSAGVEALAGCVPNLENLSLSYTQIDDFAVLYISTMPALKAIDLSHTSIKGFIPKVGDESDQALSLTALESHHLEKLNLENTLVEDDSLFPLSKLQQLRQLSLRNCSLTDISLHRLSPLTELKSLCFCDVVLTNHGLDSFKPPATLEMLDIRGCWLLTEDAISSFHEKYPQVVVRHELVPVLPQENQRLKYNREELLALRYSSLSLAPNNGDNVPKIQLD</sequence>
<comment type="caution">
    <text evidence="1">The sequence shown here is derived from an EMBL/GenBank/DDBJ whole genome shotgun (WGS) entry which is preliminary data.</text>
</comment>
<dbReference type="Pfam" id="PF13855">
    <property type="entry name" value="LRR_8"/>
    <property type="match status" value="1"/>
</dbReference>
<dbReference type="PANTHER" id="PTHR13318:SF132">
    <property type="entry name" value="PROTEIN, PUTATIVE-RELATED"/>
    <property type="match status" value="1"/>
</dbReference>
<dbReference type="SUPFAM" id="SSF52047">
    <property type="entry name" value="RNI-like"/>
    <property type="match status" value="1"/>
</dbReference>
<dbReference type="STRING" id="22663.A0A2I0IMT8"/>
<gene>
    <name evidence="1" type="ORF">CRG98_034289</name>
</gene>
<evidence type="ECO:0000313" key="1">
    <source>
        <dbReference type="EMBL" id="PKI45328.1"/>
    </source>
</evidence>
<dbReference type="SMART" id="SM00367">
    <property type="entry name" value="LRR_CC"/>
    <property type="match status" value="5"/>
</dbReference>
<reference evidence="1 2" key="1">
    <citation type="submission" date="2017-11" db="EMBL/GenBank/DDBJ databases">
        <title>De-novo sequencing of pomegranate (Punica granatum L.) genome.</title>
        <authorList>
            <person name="Akparov Z."/>
            <person name="Amiraslanov A."/>
            <person name="Hajiyeva S."/>
            <person name="Abbasov M."/>
            <person name="Kaur K."/>
            <person name="Hamwieh A."/>
            <person name="Solovyev V."/>
            <person name="Salamov A."/>
            <person name="Braich B."/>
            <person name="Kosarev P."/>
            <person name="Mahmoud A."/>
            <person name="Hajiyev E."/>
            <person name="Babayeva S."/>
            <person name="Izzatullayeva V."/>
            <person name="Mammadov A."/>
            <person name="Mammadov A."/>
            <person name="Sharifova S."/>
            <person name="Ojaghi J."/>
            <person name="Eynullazada K."/>
            <person name="Bayramov B."/>
            <person name="Abdulazimova A."/>
            <person name="Shahmuradov I."/>
        </authorList>
    </citation>
    <scope>NUCLEOTIDE SEQUENCE [LARGE SCALE GENOMIC DNA]</scope>
    <source>
        <strain evidence="2">cv. AG2017</strain>
        <tissue evidence="1">Leaf</tissue>
    </source>
</reference>
<dbReference type="Proteomes" id="UP000233551">
    <property type="component" value="Unassembled WGS sequence"/>
</dbReference>
<dbReference type="InterPro" id="IPR032675">
    <property type="entry name" value="LRR_dom_sf"/>
</dbReference>
<dbReference type="InterPro" id="IPR001611">
    <property type="entry name" value="Leu-rich_rpt"/>
</dbReference>
<accession>A0A2I0IMT8</accession>
<dbReference type="AlphaFoldDB" id="A0A2I0IMT8"/>
<protein>
    <submittedName>
        <fullName evidence="1">Uncharacterized protein</fullName>
    </submittedName>
</protein>
<proteinExistence type="predicted"/>
<dbReference type="GO" id="GO:0019005">
    <property type="term" value="C:SCF ubiquitin ligase complex"/>
    <property type="evidence" value="ECO:0007669"/>
    <property type="project" value="TreeGrafter"/>
</dbReference>
<evidence type="ECO:0000313" key="2">
    <source>
        <dbReference type="Proteomes" id="UP000233551"/>
    </source>
</evidence>
<organism evidence="1 2">
    <name type="scientific">Punica granatum</name>
    <name type="common">Pomegranate</name>
    <dbReference type="NCBI Taxonomy" id="22663"/>
    <lineage>
        <taxon>Eukaryota</taxon>
        <taxon>Viridiplantae</taxon>
        <taxon>Streptophyta</taxon>
        <taxon>Embryophyta</taxon>
        <taxon>Tracheophyta</taxon>
        <taxon>Spermatophyta</taxon>
        <taxon>Magnoliopsida</taxon>
        <taxon>eudicotyledons</taxon>
        <taxon>Gunneridae</taxon>
        <taxon>Pentapetalae</taxon>
        <taxon>rosids</taxon>
        <taxon>malvids</taxon>
        <taxon>Myrtales</taxon>
        <taxon>Lythraceae</taxon>
        <taxon>Punica</taxon>
    </lineage>
</organism>
<feature type="non-terminal residue" evidence="1">
    <location>
        <position position="1"/>
    </location>
</feature>
<keyword evidence="2" id="KW-1185">Reference proteome</keyword>
<dbReference type="PANTHER" id="PTHR13318">
    <property type="entry name" value="PARTNER OF PAIRED, ISOFORM B-RELATED"/>
    <property type="match status" value="1"/>
</dbReference>
<dbReference type="Pfam" id="PF13516">
    <property type="entry name" value="LRR_6"/>
    <property type="match status" value="2"/>
</dbReference>
<name>A0A2I0IMT8_PUNGR</name>
<dbReference type="InterPro" id="IPR006553">
    <property type="entry name" value="Leu-rich_rpt_Cys-con_subtyp"/>
</dbReference>